<accession>A0A0E9SQW0</accession>
<reference evidence="1" key="1">
    <citation type="submission" date="2014-11" db="EMBL/GenBank/DDBJ databases">
        <authorList>
            <person name="Amaro Gonzalez C."/>
        </authorList>
    </citation>
    <scope>NUCLEOTIDE SEQUENCE</scope>
</reference>
<reference evidence="1" key="2">
    <citation type="journal article" date="2015" name="Fish Shellfish Immunol.">
        <title>Early steps in the European eel (Anguilla anguilla)-Vibrio vulnificus interaction in the gills: Role of the RtxA13 toxin.</title>
        <authorList>
            <person name="Callol A."/>
            <person name="Pajuelo D."/>
            <person name="Ebbesson L."/>
            <person name="Teles M."/>
            <person name="MacKenzie S."/>
            <person name="Amaro C."/>
        </authorList>
    </citation>
    <scope>NUCLEOTIDE SEQUENCE</scope>
</reference>
<organism evidence="1">
    <name type="scientific">Anguilla anguilla</name>
    <name type="common">European freshwater eel</name>
    <name type="synonym">Muraena anguilla</name>
    <dbReference type="NCBI Taxonomy" id="7936"/>
    <lineage>
        <taxon>Eukaryota</taxon>
        <taxon>Metazoa</taxon>
        <taxon>Chordata</taxon>
        <taxon>Craniata</taxon>
        <taxon>Vertebrata</taxon>
        <taxon>Euteleostomi</taxon>
        <taxon>Actinopterygii</taxon>
        <taxon>Neopterygii</taxon>
        <taxon>Teleostei</taxon>
        <taxon>Anguilliformes</taxon>
        <taxon>Anguillidae</taxon>
        <taxon>Anguilla</taxon>
    </lineage>
</organism>
<dbReference type="AlphaFoldDB" id="A0A0E9SQW0"/>
<sequence length="30" mass="3680">MYDESIFNLRPYMLWGKNANVKKSQFRKKS</sequence>
<proteinExistence type="predicted"/>
<evidence type="ECO:0000313" key="1">
    <source>
        <dbReference type="EMBL" id="JAH43706.1"/>
    </source>
</evidence>
<dbReference type="EMBL" id="GBXM01064871">
    <property type="protein sequence ID" value="JAH43706.1"/>
    <property type="molecule type" value="Transcribed_RNA"/>
</dbReference>
<name>A0A0E9SQW0_ANGAN</name>
<protein>
    <submittedName>
        <fullName evidence="1">Uncharacterized protein</fullName>
    </submittedName>
</protein>